<dbReference type="CDD" id="cd03293">
    <property type="entry name" value="ABC_NrtD_SsuB_transporters"/>
    <property type="match status" value="1"/>
</dbReference>
<sequence>MPTTTPLIEIADLTKSFEGSRGDTLTVLDGIDLRIESGEIVALLGRSGSGKSTLLRIIAGLIPATSGTVNAAGRPLRGANPGTAMVFQSFALMPWLTVQDNVELGLAARGVDKEDRHARALAAIDTIGLDGFESAYPRELSGGMRQRVGFARALVLQPDLLLMDEPFSALDVLTAENLRNEITDLWTHDSFPTKSVCIVTHNIEEAVLLADRVVVLGSKPGRIIHEAHVPFARPRDRTAPEFEAIVDELYGALTGRDTTPEIAVPTTDATPVSRPLPDATVGGLAGLVELVAARGGNADLPDLAGELSFEIDDILPLVDAAALLGFVQVDDNDIEMTPAGIRFVSASITEAKEVFAQQARERAPLVRTILKALQTSNDGSLRLGFFLDLLRRGFALEDAERQMRIAIDWGRYAELYDYDSDDDKVRLDPAVAGSAVA</sequence>
<keyword evidence="6" id="KW-1185">Reference proteome</keyword>
<evidence type="ECO:0000313" key="6">
    <source>
        <dbReference type="Proteomes" id="UP001500635"/>
    </source>
</evidence>
<evidence type="ECO:0000259" key="4">
    <source>
        <dbReference type="PROSITE" id="PS50893"/>
    </source>
</evidence>
<name>A0ABP8JQ16_9ACTN</name>
<dbReference type="PANTHER" id="PTHR42788">
    <property type="entry name" value="TAURINE IMPORT ATP-BINDING PROTEIN-RELATED"/>
    <property type="match status" value="1"/>
</dbReference>
<dbReference type="InterPro" id="IPR027417">
    <property type="entry name" value="P-loop_NTPase"/>
</dbReference>
<dbReference type="Proteomes" id="UP001500635">
    <property type="component" value="Unassembled WGS sequence"/>
</dbReference>
<protein>
    <submittedName>
        <fullName evidence="5">Nitrate/sulfonate/bicarbonate ABC transporter ATP-binding protein</fullName>
    </submittedName>
</protein>
<dbReference type="SUPFAM" id="SSF52540">
    <property type="entry name" value="P-loop containing nucleoside triphosphate hydrolases"/>
    <property type="match status" value="1"/>
</dbReference>
<dbReference type="GO" id="GO:0005524">
    <property type="term" value="F:ATP binding"/>
    <property type="evidence" value="ECO:0007669"/>
    <property type="project" value="UniProtKB-KW"/>
</dbReference>
<proteinExistence type="predicted"/>
<dbReference type="Pfam" id="PF09821">
    <property type="entry name" value="AAA_assoc_C"/>
    <property type="match status" value="1"/>
</dbReference>
<dbReference type="InterPro" id="IPR003593">
    <property type="entry name" value="AAA+_ATPase"/>
</dbReference>
<keyword evidence="1" id="KW-0813">Transport</keyword>
<evidence type="ECO:0000256" key="2">
    <source>
        <dbReference type="ARBA" id="ARBA00022741"/>
    </source>
</evidence>
<evidence type="ECO:0000313" key="5">
    <source>
        <dbReference type="EMBL" id="GAA4394025.1"/>
    </source>
</evidence>
<dbReference type="Pfam" id="PF00005">
    <property type="entry name" value="ABC_tran"/>
    <property type="match status" value="1"/>
</dbReference>
<dbReference type="PROSITE" id="PS00211">
    <property type="entry name" value="ABC_TRANSPORTER_1"/>
    <property type="match status" value="1"/>
</dbReference>
<dbReference type="InterPro" id="IPR050166">
    <property type="entry name" value="ABC_transporter_ATP-bind"/>
</dbReference>
<evidence type="ECO:0000256" key="1">
    <source>
        <dbReference type="ARBA" id="ARBA00022448"/>
    </source>
</evidence>
<dbReference type="SMART" id="SM00382">
    <property type="entry name" value="AAA"/>
    <property type="match status" value="1"/>
</dbReference>
<dbReference type="PROSITE" id="PS50893">
    <property type="entry name" value="ABC_TRANSPORTER_2"/>
    <property type="match status" value="1"/>
</dbReference>
<evidence type="ECO:0000256" key="3">
    <source>
        <dbReference type="ARBA" id="ARBA00022840"/>
    </source>
</evidence>
<dbReference type="Gene3D" id="3.40.50.300">
    <property type="entry name" value="P-loop containing nucleotide triphosphate hydrolases"/>
    <property type="match status" value="1"/>
</dbReference>
<gene>
    <name evidence="5" type="ORF">GCM10023147_25380</name>
</gene>
<dbReference type="InterPro" id="IPR018632">
    <property type="entry name" value="AAA-associated_dom_C"/>
</dbReference>
<feature type="domain" description="ABC transporter" evidence="4">
    <location>
        <begin position="8"/>
        <end position="243"/>
    </location>
</feature>
<reference evidence="6" key="1">
    <citation type="journal article" date="2019" name="Int. J. Syst. Evol. Microbiol.">
        <title>The Global Catalogue of Microorganisms (GCM) 10K type strain sequencing project: providing services to taxonomists for standard genome sequencing and annotation.</title>
        <authorList>
            <consortium name="The Broad Institute Genomics Platform"/>
            <consortium name="The Broad Institute Genome Sequencing Center for Infectious Disease"/>
            <person name="Wu L."/>
            <person name="Ma J."/>
        </authorList>
    </citation>
    <scope>NUCLEOTIDE SEQUENCE [LARGE SCALE GENOMIC DNA]</scope>
    <source>
        <strain evidence="6">JCM 17688</strain>
    </source>
</reference>
<dbReference type="InterPro" id="IPR017871">
    <property type="entry name" value="ABC_transporter-like_CS"/>
</dbReference>
<dbReference type="PANTHER" id="PTHR42788:SF13">
    <property type="entry name" value="ALIPHATIC SULFONATES IMPORT ATP-BINDING PROTEIN SSUB"/>
    <property type="match status" value="1"/>
</dbReference>
<organism evidence="5 6">
    <name type="scientific">Tsukamurella soli</name>
    <dbReference type="NCBI Taxonomy" id="644556"/>
    <lineage>
        <taxon>Bacteria</taxon>
        <taxon>Bacillati</taxon>
        <taxon>Actinomycetota</taxon>
        <taxon>Actinomycetes</taxon>
        <taxon>Mycobacteriales</taxon>
        <taxon>Tsukamurellaceae</taxon>
        <taxon>Tsukamurella</taxon>
    </lineage>
</organism>
<dbReference type="InterPro" id="IPR003439">
    <property type="entry name" value="ABC_transporter-like_ATP-bd"/>
</dbReference>
<comment type="caution">
    <text evidence="5">The sequence shown here is derived from an EMBL/GenBank/DDBJ whole genome shotgun (WGS) entry which is preliminary data.</text>
</comment>
<dbReference type="EMBL" id="BAABFR010000035">
    <property type="protein sequence ID" value="GAA4394025.1"/>
    <property type="molecule type" value="Genomic_DNA"/>
</dbReference>
<accession>A0ABP8JQ16</accession>
<dbReference type="RefSeq" id="WP_344996106.1">
    <property type="nucleotide sequence ID" value="NZ_BAABFR010000035.1"/>
</dbReference>
<keyword evidence="3 5" id="KW-0067">ATP-binding</keyword>
<keyword evidence="2" id="KW-0547">Nucleotide-binding</keyword>